<feature type="domain" description="Quinolinate phosphoribosyl transferase N-terminal" evidence="12">
    <location>
        <begin position="22"/>
        <end position="106"/>
    </location>
</feature>
<dbReference type="PIRSF" id="PIRSF006250">
    <property type="entry name" value="NadC_ModD"/>
    <property type="match status" value="1"/>
</dbReference>
<evidence type="ECO:0000259" key="11">
    <source>
        <dbReference type="Pfam" id="PF01729"/>
    </source>
</evidence>
<accession>A0ABU4JS15</accession>
<organism evidence="13 14">
    <name type="scientific">Clostridium tanneri</name>
    <dbReference type="NCBI Taxonomy" id="3037988"/>
    <lineage>
        <taxon>Bacteria</taxon>
        <taxon>Bacillati</taxon>
        <taxon>Bacillota</taxon>
        <taxon>Clostridia</taxon>
        <taxon>Eubacteriales</taxon>
        <taxon>Clostridiaceae</taxon>
        <taxon>Clostridium</taxon>
    </lineage>
</organism>
<feature type="domain" description="Quinolinate phosphoribosyl transferase C-terminal" evidence="11">
    <location>
        <begin position="108"/>
        <end position="273"/>
    </location>
</feature>
<dbReference type="SUPFAM" id="SSF54675">
    <property type="entry name" value="Nicotinate/Quinolinate PRTase N-terminal domain-like"/>
    <property type="match status" value="1"/>
</dbReference>
<evidence type="ECO:0000313" key="13">
    <source>
        <dbReference type="EMBL" id="MDW8800935.1"/>
    </source>
</evidence>
<dbReference type="InterPro" id="IPR022412">
    <property type="entry name" value="Quinolinate_PRibosylTrfase_N"/>
</dbReference>
<evidence type="ECO:0000313" key="14">
    <source>
        <dbReference type="Proteomes" id="UP001281656"/>
    </source>
</evidence>
<comment type="catalytic activity">
    <reaction evidence="9">
        <text>nicotinate beta-D-ribonucleotide + CO2 + diphosphate = quinolinate + 5-phospho-alpha-D-ribose 1-diphosphate + 2 H(+)</text>
        <dbReference type="Rhea" id="RHEA:12733"/>
        <dbReference type="ChEBI" id="CHEBI:15378"/>
        <dbReference type="ChEBI" id="CHEBI:16526"/>
        <dbReference type="ChEBI" id="CHEBI:29959"/>
        <dbReference type="ChEBI" id="CHEBI:33019"/>
        <dbReference type="ChEBI" id="CHEBI:57502"/>
        <dbReference type="ChEBI" id="CHEBI:58017"/>
        <dbReference type="EC" id="2.4.2.19"/>
    </reaction>
</comment>
<keyword evidence="7 10" id="KW-0808">Transferase</keyword>
<dbReference type="InterPro" id="IPR002638">
    <property type="entry name" value="Quinolinate_PRibosylTrfase_C"/>
</dbReference>
<dbReference type="Pfam" id="PF01729">
    <property type="entry name" value="QRPTase_C"/>
    <property type="match status" value="1"/>
</dbReference>
<dbReference type="Proteomes" id="UP001281656">
    <property type="component" value="Unassembled WGS sequence"/>
</dbReference>
<dbReference type="InterPro" id="IPR013785">
    <property type="entry name" value="Aldolase_TIM"/>
</dbReference>
<dbReference type="EMBL" id="JARUJP010000006">
    <property type="protein sequence ID" value="MDW8800935.1"/>
    <property type="molecule type" value="Genomic_DNA"/>
</dbReference>
<evidence type="ECO:0000256" key="3">
    <source>
        <dbReference type="ARBA" id="ARBA00009400"/>
    </source>
</evidence>
<comment type="pathway">
    <text evidence="2">Cofactor biosynthesis; NAD(+) biosynthesis; nicotinate D-ribonucleotide from quinolinate: step 1/1.</text>
</comment>
<dbReference type="PANTHER" id="PTHR32179:SF3">
    <property type="entry name" value="NICOTINATE-NUCLEOTIDE PYROPHOSPHORYLASE [CARBOXYLATING]"/>
    <property type="match status" value="1"/>
</dbReference>
<evidence type="ECO:0000256" key="9">
    <source>
        <dbReference type="ARBA" id="ARBA00047445"/>
    </source>
</evidence>
<dbReference type="PANTHER" id="PTHR32179">
    <property type="entry name" value="NICOTINATE-NUCLEOTIDE PYROPHOSPHORYLASE [CARBOXYLATING]"/>
    <property type="match status" value="1"/>
</dbReference>
<evidence type="ECO:0000256" key="10">
    <source>
        <dbReference type="PIRNR" id="PIRNR006250"/>
    </source>
</evidence>
<dbReference type="SUPFAM" id="SSF51690">
    <property type="entry name" value="Nicotinate/Quinolinate PRTase C-terminal domain-like"/>
    <property type="match status" value="1"/>
</dbReference>
<keyword evidence="14" id="KW-1185">Reference proteome</keyword>
<keyword evidence="6 10" id="KW-0328">Glycosyltransferase</keyword>
<evidence type="ECO:0000256" key="2">
    <source>
        <dbReference type="ARBA" id="ARBA00004893"/>
    </source>
</evidence>
<dbReference type="InterPro" id="IPR037128">
    <property type="entry name" value="Quinolinate_PRibosylTase_N_sf"/>
</dbReference>
<dbReference type="RefSeq" id="WP_318797596.1">
    <property type="nucleotide sequence ID" value="NZ_JARUJP010000006.1"/>
</dbReference>
<evidence type="ECO:0000256" key="4">
    <source>
        <dbReference type="ARBA" id="ARBA00011944"/>
    </source>
</evidence>
<dbReference type="GO" id="GO:0004514">
    <property type="term" value="F:nicotinate-nucleotide diphosphorylase (carboxylating) activity"/>
    <property type="evidence" value="ECO:0007669"/>
    <property type="project" value="UniProtKB-EC"/>
</dbReference>
<dbReference type="InterPro" id="IPR004393">
    <property type="entry name" value="NadC"/>
</dbReference>
<evidence type="ECO:0000256" key="7">
    <source>
        <dbReference type="ARBA" id="ARBA00022679"/>
    </source>
</evidence>
<gene>
    <name evidence="13" type="primary">nadC</name>
    <name evidence="13" type="ORF">P8V03_07185</name>
</gene>
<dbReference type="InterPro" id="IPR027277">
    <property type="entry name" value="NadC/ModD"/>
</dbReference>
<evidence type="ECO:0000256" key="1">
    <source>
        <dbReference type="ARBA" id="ARBA00003237"/>
    </source>
</evidence>
<comment type="similarity">
    <text evidence="3 10">Belongs to the NadC/ModD family.</text>
</comment>
<dbReference type="CDD" id="cd01572">
    <property type="entry name" value="QPRTase"/>
    <property type="match status" value="1"/>
</dbReference>
<sequence length="284" mass="31332">MNWLLVDELIKGALKEDIYYEDITTNSIVGHCSQSTVDLISKEDGIIAGTEIFTRVFTLLGSANTELYVNDGDKIYKGQKLGEIYGNTRAILTGERVALNFLQRMSGIATLTDKFVRKLEGTTTKLLDTRKTTPGMRVFEKYAVKVGGGCNHRFGLNDGVLIKDNHIDAAGGIKNAIELLKKNASFVRKIEVEVENLSQLEEALEAKADIIMLDNMDIETLKTAVKIVNRKATTEASGNVTLDSIDEIAKTGVDYISTGVLTHSFKVLDLSIKNLRMLKNNINL</sequence>
<reference evidence="13 14" key="1">
    <citation type="submission" date="2023-04" db="EMBL/GenBank/DDBJ databases">
        <title>Clostridium tannerae sp. nov., isolated from the fecal material of an alpaca.</title>
        <authorList>
            <person name="Miller S."/>
            <person name="Hendry M."/>
            <person name="King J."/>
            <person name="Sankaranarayanan K."/>
            <person name="Lawson P.A."/>
        </authorList>
    </citation>
    <scope>NUCLEOTIDE SEQUENCE [LARGE SCALE GENOMIC DNA]</scope>
    <source>
        <strain evidence="13 14">A1-XYC3</strain>
    </source>
</reference>
<dbReference type="Gene3D" id="3.90.1170.20">
    <property type="entry name" value="Quinolinate phosphoribosyl transferase, N-terminal domain"/>
    <property type="match status" value="1"/>
</dbReference>
<keyword evidence="5" id="KW-0662">Pyridine nucleotide biosynthesis</keyword>
<dbReference type="Pfam" id="PF02749">
    <property type="entry name" value="QRPTase_N"/>
    <property type="match status" value="1"/>
</dbReference>
<dbReference type="InterPro" id="IPR036068">
    <property type="entry name" value="Nicotinate_pribotase-like_C"/>
</dbReference>
<proteinExistence type="inferred from homology"/>
<dbReference type="EC" id="2.4.2.19" evidence="4"/>
<evidence type="ECO:0000259" key="12">
    <source>
        <dbReference type="Pfam" id="PF02749"/>
    </source>
</evidence>
<protein>
    <recommendedName>
        <fullName evidence="4">nicotinate-nucleotide diphosphorylase (carboxylating)</fullName>
        <ecNumber evidence="4">2.4.2.19</ecNumber>
    </recommendedName>
    <alternativeName>
        <fullName evidence="8">Quinolinate phosphoribosyltransferase [decarboxylating]</fullName>
    </alternativeName>
</protein>
<dbReference type="NCBIfam" id="TIGR00078">
    <property type="entry name" value="nadC"/>
    <property type="match status" value="1"/>
</dbReference>
<evidence type="ECO:0000256" key="5">
    <source>
        <dbReference type="ARBA" id="ARBA00022642"/>
    </source>
</evidence>
<evidence type="ECO:0000256" key="8">
    <source>
        <dbReference type="ARBA" id="ARBA00033102"/>
    </source>
</evidence>
<name>A0ABU4JS15_9CLOT</name>
<comment type="function">
    <text evidence="1">Involved in the catabolism of quinolinic acid (QA).</text>
</comment>
<evidence type="ECO:0000256" key="6">
    <source>
        <dbReference type="ARBA" id="ARBA00022676"/>
    </source>
</evidence>
<dbReference type="Gene3D" id="3.20.20.70">
    <property type="entry name" value="Aldolase class I"/>
    <property type="match status" value="1"/>
</dbReference>
<comment type="caution">
    <text evidence="13">The sequence shown here is derived from an EMBL/GenBank/DDBJ whole genome shotgun (WGS) entry which is preliminary data.</text>
</comment>